<dbReference type="Proteomes" id="UP000001542">
    <property type="component" value="Unassembled WGS sequence"/>
</dbReference>
<evidence type="ECO:0000256" key="1">
    <source>
        <dbReference type="PROSITE-ProRule" id="PRU00023"/>
    </source>
</evidence>
<proteinExistence type="predicted"/>
<organism evidence="2 3">
    <name type="scientific">Trichomonas vaginalis (strain ATCC PRA-98 / G3)</name>
    <dbReference type="NCBI Taxonomy" id="412133"/>
    <lineage>
        <taxon>Eukaryota</taxon>
        <taxon>Metamonada</taxon>
        <taxon>Parabasalia</taxon>
        <taxon>Trichomonadida</taxon>
        <taxon>Trichomonadidae</taxon>
        <taxon>Trichomonas</taxon>
    </lineage>
</organism>
<dbReference type="VEuPathDB" id="TrichDB:TVAG_253550"/>
<dbReference type="SMR" id="A2DMM2"/>
<dbReference type="Gene3D" id="1.25.40.20">
    <property type="entry name" value="Ankyrin repeat-containing domain"/>
    <property type="match status" value="1"/>
</dbReference>
<name>A2DMM2_TRIV3</name>
<dbReference type="InParanoid" id="A2DMM2"/>
<dbReference type="PROSITE" id="PS50297">
    <property type="entry name" value="ANK_REP_REGION"/>
    <property type="match status" value="1"/>
</dbReference>
<dbReference type="AlphaFoldDB" id="A2DMM2"/>
<dbReference type="SUPFAM" id="SSF48403">
    <property type="entry name" value="Ankyrin repeat"/>
    <property type="match status" value="1"/>
</dbReference>
<dbReference type="Pfam" id="PF12796">
    <property type="entry name" value="Ank_2"/>
    <property type="match status" value="1"/>
</dbReference>
<sequence length="135" mass="15552">MSGAVYEDIIKYQNLKAVFLLFQIDKASIVSWCAAFPQTIDILRNEKLPDNTLNVIYIKRNILHYACMSQNSDNFKFLFNSTNETDVNYHYANGMTALDFAVQYDNIDVIKILISHGADVNNKFILFHFISIMNV</sequence>
<feature type="repeat" description="ANK" evidence="1">
    <location>
        <begin position="93"/>
        <end position="121"/>
    </location>
</feature>
<reference evidence="2" key="1">
    <citation type="submission" date="2006-10" db="EMBL/GenBank/DDBJ databases">
        <authorList>
            <person name="Amadeo P."/>
            <person name="Zhao Q."/>
            <person name="Wortman J."/>
            <person name="Fraser-Liggett C."/>
            <person name="Carlton J."/>
        </authorList>
    </citation>
    <scope>NUCLEOTIDE SEQUENCE</scope>
    <source>
        <strain evidence="2">G3</strain>
    </source>
</reference>
<evidence type="ECO:0000313" key="3">
    <source>
        <dbReference type="Proteomes" id="UP000001542"/>
    </source>
</evidence>
<keyword evidence="3" id="KW-1185">Reference proteome</keyword>
<dbReference type="SMART" id="SM00248">
    <property type="entry name" value="ANK"/>
    <property type="match status" value="2"/>
</dbReference>
<dbReference type="OrthoDB" id="72851at2759"/>
<gene>
    <name evidence="2" type="ORF">TVAG_253550</name>
</gene>
<keyword evidence="1" id="KW-0040">ANK repeat</keyword>
<dbReference type="EMBL" id="DS113220">
    <property type="protein sequence ID" value="EAY18243.1"/>
    <property type="molecule type" value="Genomic_DNA"/>
</dbReference>
<dbReference type="PROSITE" id="PS50088">
    <property type="entry name" value="ANK_REPEAT"/>
    <property type="match status" value="1"/>
</dbReference>
<dbReference type="InterPro" id="IPR002110">
    <property type="entry name" value="Ankyrin_rpt"/>
</dbReference>
<dbReference type="VEuPathDB" id="TrichDB:TVAGG3_0060020"/>
<accession>A2DMM2</accession>
<dbReference type="RefSeq" id="XP_001579229.1">
    <property type="nucleotide sequence ID" value="XM_001579179.1"/>
</dbReference>
<protein>
    <submittedName>
        <fullName evidence="2">Uncharacterized protein</fullName>
    </submittedName>
</protein>
<evidence type="ECO:0000313" key="2">
    <source>
        <dbReference type="EMBL" id="EAY18243.1"/>
    </source>
</evidence>
<reference evidence="2" key="2">
    <citation type="journal article" date="2007" name="Science">
        <title>Draft genome sequence of the sexually transmitted pathogen Trichomonas vaginalis.</title>
        <authorList>
            <person name="Carlton J.M."/>
            <person name="Hirt R.P."/>
            <person name="Silva J.C."/>
            <person name="Delcher A.L."/>
            <person name="Schatz M."/>
            <person name="Zhao Q."/>
            <person name="Wortman J.R."/>
            <person name="Bidwell S.L."/>
            <person name="Alsmark U.C.M."/>
            <person name="Besteiro S."/>
            <person name="Sicheritz-Ponten T."/>
            <person name="Noel C.J."/>
            <person name="Dacks J.B."/>
            <person name="Foster P.G."/>
            <person name="Simillion C."/>
            <person name="Van de Peer Y."/>
            <person name="Miranda-Saavedra D."/>
            <person name="Barton G.J."/>
            <person name="Westrop G.D."/>
            <person name="Mueller S."/>
            <person name="Dessi D."/>
            <person name="Fiori P.L."/>
            <person name="Ren Q."/>
            <person name="Paulsen I."/>
            <person name="Zhang H."/>
            <person name="Bastida-Corcuera F.D."/>
            <person name="Simoes-Barbosa A."/>
            <person name="Brown M.T."/>
            <person name="Hayes R.D."/>
            <person name="Mukherjee M."/>
            <person name="Okumura C.Y."/>
            <person name="Schneider R."/>
            <person name="Smith A.J."/>
            <person name="Vanacova S."/>
            <person name="Villalvazo M."/>
            <person name="Haas B.J."/>
            <person name="Pertea M."/>
            <person name="Feldblyum T.V."/>
            <person name="Utterback T.R."/>
            <person name="Shu C.L."/>
            <person name="Osoegawa K."/>
            <person name="de Jong P.J."/>
            <person name="Hrdy I."/>
            <person name="Horvathova L."/>
            <person name="Zubacova Z."/>
            <person name="Dolezal P."/>
            <person name="Malik S.B."/>
            <person name="Logsdon J.M. Jr."/>
            <person name="Henze K."/>
            <person name="Gupta A."/>
            <person name="Wang C.C."/>
            <person name="Dunne R.L."/>
            <person name="Upcroft J.A."/>
            <person name="Upcroft P."/>
            <person name="White O."/>
            <person name="Salzberg S.L."/>
            <person name="Tang P."/>
            <person name="Chiu C.-H."/>
            <person name="Lee Y.-S."/>
            <person name="Embley T.M."/>
            <person name="Coombs G.H."/>
            <person name="Mottram J.C."/>
            <person name="Tachezy J."/>
            <person name="Fraser-Liggett C.M."/>
            <person name="Johnson P.J."/>
        </authorList>
    </citation>
    <scope>NUCLEOTIDE SEQUENCE [LARGE SCALE GENOMIC DNA]</scope>
    <source>
        <strain evidence="2">G3</strain>
    </source>
</reference>
<dbReference type="KEGG" id="tva:5463750"/>
<dbReference type="InterPro" id="IPR036770">
    <property type="entry name" value="Ankyrin_rpt-contain_sf"/>
</dbReference>